<comment type="caution">
    <text evidence="3">The sequence shown here is derived from an EMBL/GenBank/DDBJ whole genome shotgun (WGS) entry which is preliminary data.</text>
</comment>
<dbReference type="PANTHER" id="PTHR42928:SF5">
    <property type="entry name" value="BLR1237 PROTEIN"/>
    <property type="match status" value="1"/>
</dbReference>
<keyword evidence="2" id="KW-0732">Signal</keyword>
<evidence type="ECO:0000313" key="3">
    <source>
        <dbReference type="EMBL" id="TPG58597.1"/>
    </source>
</evidence>
<feature type="chain" id="PRO_5021406831" description="Twin-arginine translocation pathway signal protein" evidence="2">
    <location>
        <begin position="26"/>
        <end position="335"/>
    </location>
</feature>
<name>A0A502G8X8_9PROT</name>
<feature type="signal peptide" evidence="2">
    <location>
        <begin position="1"/>
        <end position="25"/>
    </location>
</feature>
<gene>
    <name evidence="3" type="ORF">EAH89_08295</name>
</gene>
<dbReference type="InterPro" id="IPR005064">
    <property type="entry name" value="BUG"/>
</dbReference>
<dbReference type="AlphaFoldDB" id="A0A502G8X8"/>
<dbReference type="OrthoDB" id="9780943at2"/>
<reference evidence="3 4" key="1">
    <citation type="journal article" date="2019" name="Environ. Microbiol.">
        <title>Species interactions and distinct microbial communities in high Arctic permafrost affected cryosols are associated with the CH4 and CO2 gas fluxes.</title>
        <authorList>
            <person name="Altshuler I."/>
            <person name="Hamel J."/>
            <person name="Turney S."/>
            <person name="Magnuson E."/>
            <person name="Levesque R."/>
            <person name="Greer C."/>
            <person name="Whyte L.G."/>
        </authorList>
    </citation>
    <scope>NUCLEOTIDE SEQUENCE [LARGE SCALE GENOMIC DNA]</scope>
    <source>
        <strain evidence="3 4">S9.3B</strain>
    </source>
</reference>
<dbReference type="PANTHER" id="PTHR42928">
    <property type="entry name" value="TRICARBOXYLATE-BINDING PROTEIN"/>
    <property type="match status" value="1"/>
</dbReference>
<dbReference type="PIRSF" id="PIRSF017082">
    <property type="entry name" value="YflP"/>
    <property type="match status" value="1"/>
</dbReference>
<dbReference type="RefSeq" id="WP_140882329.1">
    <property type="nucleotide sequence ID" value="NZ_RCZP01000005.1"/>
</dbReference>
<dbReference type="EMBL" id="RCZP01000005">
    <property type="protein sequence ID" value="TPG58597.1"/>
    <property type="molecule type" value="Genomic_DNA"/>
</dbReference>
<dbReference type="InterPro" id="IPR042100">
    <property type="entry name" value="Bug_dom1"/>
</dbReference>
<dbReference type="Pfam" id="PF03401">
    <property type="entry name" value="TctC"/>
    <property type="match status" value="1"/>
</dbReference>
<sequence>MASPINRRGLLATGLALAPAAAARAQAPVPAPLQAPALNRPARILLGWPPGGAADIVARVFAERLRGTYATQVVVENRPGAASRLAIEAAKAAAPDGATLLVTPESMLTIYPHIYPRTLRYDGLKDFVPVSGLCSTSFALALTPGHPARDLAGFVAWAKGQPAPVPYASPAAGSTPHFLMEELARAEGLRLEHVSYRGTGPAMPDLQAGRLALAITVTGDMAEYERTGFGRVIGVTSRERSRRVPAVPTLAELGHPALTAEEWYGILLPAGTPAPLVDALQQAVAQAVRDPDLQASLATMEQRPRPSTSREFADRLRAERERWAPIVLATGFSAE</sequence>
<dbReference type="Proteomes" id="UP000317078">
    <property type="component" value="Unassembled WGS sequence"/>
</dbReference>
<keyword evidence="4" id="KW-1185">Reference proteome</keyword>
<evidence type="ECO:0000256" key="1">
    <source>
        <dbReference type="ARBA" id="ARBA00006987"/>
    </source>
</evidence>
<accession>A0A502G8X8</accession>
<dbReference type="SUPFAM" id="SSF53850">
    <property type="entry name" value="Periplasmic binding protein-like II"/>
    <property type="match status" value="1"/>
</dbReference>
<proteinExistence type="inferred from homology"/>
<organism evidence="3 4">
    <name type="scientific">Muricoccus nepalensis</name>
    <dbReference type="NCBI Taxonomy" id="1854500"/>
    <lineage>
        <taxon>Bacteria</taxon>
        <taxon>Pseudomonadati</taxon>
        <taxon>Pseudomonadota</taxon>
        <taxon>Alphaproteobacteria</taxon>
        <taxon>Acetobacterales</taxon>
        <taxon>Roseomonadaceae</taxon>
        <taxon>Muricoccus</taxon>
    </lineage>
</organism>
<comment type="similarity">
    <text evidence="1">Belongs to the UPF0065 (bug) family.</text>
</comment>
<dbReference type="Gene3D" id="3.40.190.150">
    <property type="entry name" value="Bordetella uptake gene, domain 1"/>
    <property type="match status" value="1"/>
</dbReference>
<evidence type="ECO:0000256" key="2">
    <source>
        <dbReference type="SAM" id="SignalP"/>
    </source>
</evidence>
<evidence type="ECO:0000313" key="4">
    <source>
        <dbReference type="Proteomes" id="UP000317078"/>
    </source>
</evidence>
<protein>
    <recommendedName>
        <fullName evidence="5">Twin-arginine translocation pathway signal protein</fullName>
    </recommendedName>
</protein>
<evidence type="ECO:0008006" key="5">
    <source>
        <dbReference type="Google" id="ProtNLM"/>
    </source>
</evidence>
<dbReference type="PROSITE" id="PS51318">
    <property type="entry name" value="TAT"/>
    <property type="match status" value="1"/>
</dbReference>
<dbReference type="Gene3D" id="3.40.190.10">
    <property type="entry name" value="Periplasmic binding protein-like II"/>
    <property type="match status" value="1"/>
</dbReference>
<dbReference type="InterPro" id="IPR006311">
    <property type="entry name" value="TAT_signal"/>
</dbReference>